<dbReference type="AlphaFoldDB" id="A0A139AJ99"/>
<dbReference type="EMBL" id="KQ965752">
    <property type="protein sequence ID" value="KXS16533.1"/>
    <property type="molecule type" value="Genomic_DNA"/>
</dbReference>
<name>A0A139AJ99_GONPJ</name>
<gene>
    <name evidence="1" type="ORF">M427DRAFT_291867</name>
</gene>
<organism evidence="1 2">
    <name type="scientific">Gonapodya prolifera (strain JEL478)</name>
    <name type="common">Monoblepharis prolifera</name>
    <dbReference type="NCBI Taxonomy" id="1344416"/>
    <lineage>
        <taxon>Eukaryota</taxon>
        <taxon>Fungi</taxon>
        <taxon>Fungi incertae sedis</taxon>
        <taxon>Chytridiomycota</taxon>
        <taxon>Chytridiomycota incertae sedis</taxon>
        <taxon>Monoblepharidomycetes</taxon>
        <taxon>Monoblepharidales</taxon>
        <taxon>Gonapodyaceae</taxon>
        <taxon>Gonapodya</taxon>
    </lineage>
</organism>
<keyword evidence="2" id="KW-1185">Reference proteome</keyword>
<proteinExistence type="predicted"/>
<sequence>MPFEYRSFRARTRQQSAVQSHFYGVGNKAVEEAGGRIVGVFSGFIGQSPDEGFILTHWPTLELAVRNGRNVLTNSSEFLLSSDVLGYFEPASSVRPSPPEGEIVNVLDADGRFSRDAFVAGVVAHRIFHVVDDRLDEHRRLSESAWPGFEGNFPCRVFAYLREIGGNYPDTRILLLTFYSSVSVWEDSRMGISSTGLPPQGQADQAVLNARTLQTRQLSEGEKTAKNAFVKRQEMVNWTSVSLTKICLPPANRH</sequence>
<protein>
    <submittedName>
        <fullName evidence="1">Uncharacterized protein</fullName>
    </submittedName>
</protein>
<evidence type="ECO:0000313" key="2">
    <source>
        <dbReference type="Proteomes" id="UP000070544"/>
    </source>
</evidence>
<evidence type="ECO:0000313" key="1">
    <source>
        <dbReference type="EMBL" id="KXS16533.1"/>
    </source>
</evidence>
<accession>A0A139AJ99</accession>
<dbReference type="Proteomes" id="UP000070544">
    <property type="component" value="Unassembled WGS sequence"/>
</dbReference>
<reference evidence="1 2" key="1">
    <citation type="journal article" date="2015" name="Genome Biol. Evol.">
        <title>Phylogenomic analyses indicate that early fungi evolved digesting cell walls of algal ancestors of land plants.</title>
        <authorList>
            <person name="Chang Y."/>
            <person name="Wang S."/>
            <person name="Sekimoto S."/>
            <person name="Aerts A.L."/>
            <person name="Choi C."/>
            <person name="Clum A."/>
            <person name="LaButti K.M."/>
            <person name="Lindquist E.A."/>
            <person name="Yee Ngan C."/>
            <person name="Ohm R.A."/>
            <person name="Salamov A.A."/>
            <person name="Grigoriev I.V."/>
            <person name="Spatafora J.W."/>
            <person name="Berbee M.L."/>
        </authorList>
    </citation>
    <scope>NUCLEOTIDE SEQUENCE [LARGE SCALE GENOMIC DNA]</scope>
    <source>
        <strain evidence="1 2">JEL478</strain>
    </source>
</reference>